<sequence length="705" mass="78083">MVDALSEGKRDYYVVRHLGKRGRDLYTDEPVEGNDSKIGQLKTSPLLSTQRSGVRAIRGFAATATIDQARGEYIGRLHRHVVEMLGSRGGVVHLVRPSRDPYVEDSTLNFFTFCEQTELADSLNRMEGRAARTEKRPPIVFTDHKSLIGLSRTSRTEASPIGRLVQQPFFVTSELRGGDNVVIADDHIQAGGSALAMESAARGANANVLAFAALSAHPFSSQLTMSAEVRQFLDQTLATWDPDRHVSDRLAQLGMPRDRMTNSEAMILIAYAIDPDDHQAVARFEALQQRFFDRAHLHNVGIDPDAPDAGTRMDLLQQRQEAMGTESARAFVNNSRVLEGENDSLLPVLRAKPKSPQEIVRELNEVSSASRASIEASDVKQVVVLDWDDCLRDEKSMNYQLMHNALAISAREHMKALPELGEAVARLRVRMQAGDTAGEGDPLVMMKQEDFRDHLMANPGIFKRHIAEDFVRTMLPELDKSRALMATNAIYAQFTREYKRLTRPRRDETPRDVPFPDIQFALLPGARELLDKSRTASSRVILISNRGQGDLESEVNHLKMMHYFDVVSGTPMVTRAKPGKHGAAMPEALQRQLTQALRGDDEVALRMALDSAVAYAHPDTSVVKRTDGKPRGDRLRQSLETLSIAEDVPIISYGDQPTDVSQAAELAAQGRRVEGVIVNPQRGDVGQHIDVAGIPTRVTGSMTDL</sequence>
<dbReference type="STRING" id="28094.SAMN06295900_120122"/>
<dbReference type="InterPro" id="IPR023214">
    <property type="entry name" value="HAD_sf"/>
</dbReference>
<dbReference type="InterPro" id="IPR036412">
    <property type="entry name" value="HAD-like_sf"/>
</dbReference>
<reference evidence="2" key="1">
    <citation type="submission" date="2017-04" db="EMBL/GenBank/DDBJ databases">
        <authorList>
            <person name="Varghese N."/>
            <person name="Submissions S."/>
        </authorList>
    </citation>
    <scope>NUCLEOTIDE SEQUENCE [LARGE SCALE GENOMIC DNA]</scope>
    <source>
        <strain evidence="2">Ballard 720</strain>
    </source>
</reference>
<dbReference type="Gene3D" id="1.10.150.730">
    <property type="match status" value="1"/>
</dbReference>
<dbReference type="EMBL" id="FXAH01000020">
    <property type="protein sequence ID" value="SMF78633.1"/>
    <property type="molecule type" value="Genomic_DNA"/>
</dbReference>
<dbReference type="GO" id="GO:0016787">
    <property type="term" value="F:hydrolase activity"/>
    <property type="evidence" value="ECO:0007669"/>
    <property type="project" value="UniProtKB-KW"/>
</dbReference>
<gene>
    <name evidence="1" type="ORF">SAMN06295900_120122</name>
</gene>
<dbReference type="SUPFAM" id="SSF56784">
    <property type="entry name" value="HAD-like"/>
    <property type="match status" value="1"/>
</dbReference>
<organism evidence="1 2">
    <name type="scientific">Trinickia caryophylli</name>
    <name type="common">Paraburkholderia caryophylli</name>
    <dbReference type="NCBI Taxonomy" id="28094"/>
    <lineage>
        <taxon>Bacteria</taxon>
        <taxon>Pseudomonadati</taxon>
        <taxon>Pseudomonadota</taxon>
        <taxon>Betaproteobacteria</taxon>
        <taxon>Burkholderiales</taxon>
        <taxon>Burkholderiaceae</taxon>
        <taxon>Trinickia</taxon>
    </lineage>
</organism>
<name>A0A1X7H2E0_TRICW</name>
<evidence type="ECO:0000313" key="2">
    <source>
        <dbReference type="Proteomes" id="UP000192911"/>
    </source>
</evidence>
<keyword evidence="1" id="KW-0378">Hydrolase</keyword>
<dbReference type="Proteomes" id="UP000192911">
    <property type="component" value="Unassembled WGS sequence"/>
</dbReference>
<protein>
    <submittedName>
        <fullName evidence="1">Haloacid dehalogenase-like hydrolase</fullName>
    </submittedName>
</protein>
<evidence type="ECO:0000313" key="1">
    <source>
        <dbReference type="EMBL" id="SMF78633.1"/>
    </source>
</evidence>
<dbReference type="AlphaFoldDB" id="A0A1X7H2E0"/>
<dbReference type="Gene3D" id="3.40.50.2020">
    <property type="match status" value="1"/>
</dbReference>
<proteinExistence type="predicted"/>
<accession>A0A1X7H2E0</accession>
<dbReference type="InterPro" id="IPR029057">
    <property type="entry name" value="PRTase-like"/>
</dbReference>
<keyword evidence="2" id="KW-1185">Reference proteome</keyword>
<dbReference type="Gene3D" id="3.40.50.1000">
    <property type="entry name" value="HAD superfamily/HAD-like"/>
    <property type="match status" value="1"/>
</dbReference>
<dbReference type="SUPFAM" id="SSF53271">
    <property type="entry name" value="PRTase-like"/>
    <property type="match status" value="1"/>
</dbReference>
<dbReference type="NCBIfam" id="NF041412">
    <property type="entry name" value="XopC"/>
    <property type="match status" value="1"/>
</dbReference>